<gene>
    <name evidence="6" type="ORF">SAMN04488045_3825</name>
</gene>
<reference evidence="6 7" key="1">
    <citation type="submission" date="2016-10" db="EMBL/GenBank/DDBJ databases">
        <authorList>
            <person name="de Groot N.N."/>
        </authorList>
    </citation>
    <scope>NUCLEOTIDE SEQUENCE [LARGE SCALE GENOMIC DNA]</scope>
    <source>
        <strain evidence="6 7">DSM 26915</strain>
    </source>
</reference>
<dbReference type="SUPFAM" id="SSF50104">
    <property type="entry name" value="Translation proteins SH3-like domain"/>
    <property type="match status" value="1"/>
</dbReference>
<dbReference type="GO" id="GO:0031564">
    <property type="term" value="P:transcription antitermination"/>
    <property type="evidence" value="ECO:0007669"/>
    <property type="project" value="UniProtKB-KW"/>
</dbReference>
<dbReference type="OrthoDB" id="9787731at2"/>
<dbReference type="CDD" id="cd09892">
    <property type="entry name" value="NGN_SP_RfaH"/>
    <property type="match status" value="1"/>
</dbReference>
<keyword evidence="1" id="KW-0889">Transcription antitermination</keyword>
<dbReference type="InterPro" id="IPR008991">
    <property type="entry name" value="Translation_prot_SH3-like_sf"/>
</dbReference>
<dbReference type="EMBL" id="FNUZ01000010">
    <property type="protein sequence ID" value="SEG64949.1"/>
    <property type="molecule type" value="Genomic_DNA"/>
</dbReference>
<sequence>MTELKKWYLAQLKPNSHAIAQRNLVRQGFEAFLPMHQATTRQRGRFVSASKPLFPGYIFVAFDTGGSAWRSVNATQGITKLVSFGSTPAEIPPEFIADLKQRCDERDQVISDTTLKEGTCVVITRGPFTDAVGRILSIDEKQRVWLLLDLMGQQSRRAVDRSAVQAV</sequence>
<protein>
    <submittedName>
        <fullName evidence="6">Transcriptional antiterminator RfaH</fullName>
    </submittedName>
</protein>
<dbReference type="GO" id="GO:0006354">
    <property type="term" value="P:DNA-templated transcription elongation"/>
    <property type="evidence" value="ECO:0007669"/>
    <property type="project" value="InterPro"/>
</dbReference>
<organism evidence="6 7">
    <name type="scientific">Thalassococcus halodurans</name>
    <dbReference type="NCBI Taxonomy" id="373675"/>
    <lineage>
        <taxon>Bacteria</taxon>
        <taxon>Pseudomonadati</taxon>
        <taxon>Pseudomonadota</taxon>
        <taxon>Alphaproteobacteria</taxon>
        <taxon>Rhodobacterales</taxon>
        <taxon>Roseobacteraceae</taxon>
        <taxon>Thalassococcus</taxon>
    </lineage>
</organism>
<dbReference type="Pfam" id="PF02357">
    <property type="entry name" value="NusG"/>
    <property type="match status" value="1"/>
</dbReference>
<feature type="domain" description="NusG-like N-terminal" evidence="4">
    <location>
        <begin position="4"/>
        <end position="103"/>
    </location>
</feature>
<evidence type="ECO:0000259" key="5">
    <source>
        <dbReference type="SMART" id="SM00739"/>
    </source>
</evidence>
<dbReference type="InterPro" id="IPR036735">
    <property type="entry name" value="NGN_dom_sf"/>
</dbReference>
<dbReference type="PANTHER" id="PTHR30265:SF7">
    <property type="entry name" value="TRANSCRIPTION ANTITERMINATION PROTEIN RFAH"/>
    <property type="match status" value="1"/>
</dbReference>
<accession>A0A1H6BW73</accession>
<dbReference type="InterPro" id="IPR005824">
    <property type="entry name" value="KOW"/>
</dbReference>
<dbReference type="SMART" id="SM00738">
    <property type="entry name" value="NGN"/>
    <property type="match status" value="1"/>
</dbReference>
<dbReference type="Gene3D" id="3.30.70.940">
    <property type="entry name" value="NusG, N-terminal domain"/>
    <property type="match status" value="1"/>
</dbReference>
<dbReference type="SUPFAM" id="SSF82679">
    <property type="entry name" value="N-utilization substance G protein NusG, N-terminal domain"/>
    <property type="match status" value="1"/>
</dbReference>
<dbReference type="GO" id="GO:0005829">
    <property type="term" value="C:cytosol"/>
    <property type="evidence" value="ECO:0007669"/>
    <property type="project" value="TreeGrafter"/>
</dbReference>
<dbReference type="SMART" id="SM00739">
    <property type="entry name" value="KOW"/>
    <property type="match status" value="1"/>
</dbReference>
<feature type="domain" description="KOW" evidence="5">
    <location>
        <begin position="114"/>
        <end position="141"/>
    </location>
</feature>
<evidence type="ECO:0000256" key="3">
    <source>
        <dbReference type="ARBA" id="ARBA00023163"/>
    </source>
</evidence>
<dbReference type="PANTHER" id="PTHR30265">
    <property type="entry name" value="RHO-INTERACTING TRANSCRIPTION TERMINATION FACTOR NUSG"/>
    <property type="match status" value="1"/>
</dbReference>
<keyword evidence="3" id="KW-0804">Transcription</keyword>
<evidence type="ECO:0000313" key="7">
    <source>
        <dbReference type="Proteomes" id="UP000236752"/>
    </source>
</evidence>
<keyword evidence="2" id="KW-0805">Transcription regulation</keyword>
<name>A0A1H6BW73_9RHOB</name>
<evidence type="ECO:0000256" key="2">
    <source>
        <dbReference type="ARBA" id="ARBA00023015"/>
    </source>
</evidence>
<evidence type="ECO:0000259" key="4">
    <source>
        <dbReference type="SMART" id="SM00738"/>
    </source>
</evidence>
<dbReference type="Proteomes" id="UP000236752">
    <property type="component" value="Unassembled WGS sequence"/>
</dbReference>
<dbReference type="AlphaFoldDB" id="A0A1H6BW73"/>
<dbReference type="InterPro" id="IPR043425">
    <property type="entry name" value="NusG-like"/>
</dbReference>
<dbReference type="InterPro" id="IPR006645">
    <property type="entry name" value="NGN-like_dom"/>
</dbReference>
<proteinExistence type="predicted"/>
<evidence type="ECO:0000313" key="6">
    <source>
        <dbReference type="EMBL" id="SEG64949.1"/>
    </source>
</evidence>
<evidence type="ECO:0000256" key="1">
    <source>
        <dbReference type="ARBA" id="ARBA00022814"/>
    </source>
</evidence>
<keyword evidence="7" id="KW-1185">Reference proteome</keyword>
<dbReference type="RefSeq" id="WP_103911921.1">
    <property type="nucleotide sequence ID" value="NZ_FNUZ01000010.1"/>
</dbReference>